<evidence type="ECO:0000256" key="7">
    <source>
        <dbReference type="ARBA" id="ARBA00022777"/>
    </source>
</evidence>
<evidence type="ECO:0000313" key="13">
    <source>
        <dbReference type="Proteomes" id="UP000483765"/>
    </source>
</evidence>
<keyword evidence="2" id="KW-0813">Transport</keyword>
<dbReference type="GO" id="GO:0016301">
    <property type="term" value="F:kinase activity"/>
    <property type="evidence" value="ECO:0007669"/>
    <property type="project" value="UniProtKB-KW"/>
</dbReference>
<comment type="function">
    <text evidence="8">The phosphoenolpyruvate-dependent sugar phosphotransferase system (sugar PTS), a major carbohydrate active transport system, catalyzes the phosphorylation of incoming sugar substrates concomitantly with their translocation across the cell membrane. The enzyme II UlaABC PTS system is involved in ascorbate transport.</text>
</comment>
<evidence type="ECO:0000256" key="4">
    <source>
        <dbReference type="ARBA" id="ARBA00022553"/>
    </source>
</evidence>
<evidence type="ECO:0000256" key="6">
    <source>
        <dbReference type="ARBA" id="ARBA00022683"/>
    </source>
</evidence>
<evidence type="ECO:0000256" key="5">
    <source>
        <dbReference type="ARBA" id="ARBA00022679"/>
    </source>
</evidence>
<evidence type="ECO:0000256" key="10">
    <source>
        <dbReference type="ARBA" id="ARBA00042072"/>
    </source>
</evidence>
<dbReference type="CDD" id="cd00211">
    <property type="entry name" value="PTS_IIA_fru"/>
    <property type="match status" value="1"/>
</dbReference>
<dbReference type="PROSITE" id="PS51094">
    <property type="entry name" value="PTS_EIIA_TYPE_2"/>
    <property type="match status" value="1"/>
</dbReference>
<dbReference type="Pfam" id="PF00359">
    <property type="entry name" value="PTS_EIIA_2"/>
    <property type="match status" value="1"/>
</dbReference>
<dbReference type="Gene3D" id="3.40.930.10">
    <property type="entry name" value="Mannitol-specific EII, Chain A"/>
    <property type="match status" value="1"/>
</dbReference>
<evidence type="ECO:0000259" key="11">
    <source>
        <dbReference type="PROSITE" id="PS51094"/>
    </source>
</evidence>
<dbReference type="Proteomes" id="UP000483765">
    <property type="component" value="Unassembled WGS sequence"/>
</dbReference>
<evidence type="ECO:0000256" key="1">
    <source>
        <dbReference type="ARBA" id="ARBA00004496"/>
    </source>
</evidence>
<feature type="domain" description="PTS EIIA type-2" evidence="11">
    <location>
        <begin position="4"/>
        <end position="147"/>
    </location>
</feature>
<dbReference type="InterPro" id="IPR002178">
    <property type="entry name" value="PTS_EIIA_type-2_dom"/>
</dbReference>
<keyword evidence="4" id="KW-0597">Phosphoprotein</keyword>
<dbReference type="InterPro" id="IPR016152">
    <property type="entry name" value="PTrfase/Anion_transptr"/>
</dbReference>
<evidence type="ECO:0000256" key="8">
    <source>
        <dbReference type="ARBA" id="ARBA00037387"/>
    </source>
</evidence>
<organism evidence="12 13">
    <name type="scientific">Streptococcus suis</name>
    <dbReference type="NCBI Taxonomy" id="1307"/>
    <lineage>
        <taxon>Bacteria</taxon>
        <taxon>Bacillati</taxon>
        <taxon>Bacillota</taxon>
        <taxon>Bacilli</taxon>
        <taxon>Lactobacillales</taxon>
        <taxon>Streptococcaceae</taxon>
        <taxon>Streptococcus</taxon>
    </lineage>
</organism>
<evidence type="ECO:0000313" key="12">
    <source>
        <dbReference type="EMBL" id="MYN70115.1"/>
    </source>
</evidence>
<protein>
    <recommendedName>
        <fullName evidence="9">Ascorbate-specific PTS system EIIA component</fullName>
    </recommendedName>
    <alternativeName>
        <fullName evidence="10">Ascorbate-specific phosphotransferase enzyme IIA component</fullName>
    </alternativeName>
</protein>
<dbReference type="SUPFAM" id="SSF55804">
    <property type="entry name" value="Phoshotransferase/anion transport protein"/>
    <property type="match status" value="1"/>
</dbReference>
<name>A0A6L8MY50_STRSU</name>
<keyword evidence="5" id="KW-0808">Transferase</keyword>
<dbReference type="PANTHER" id="PTHR36203:SF1">
    <property type="entry name" value="ASCORBATE-SPECIFIC PTS SYSTEM EIIA COMPONENT"/>
    <property type="match status" value="1"/>
</dbReference>
<dbReference type="GO" id="GO:0005737">
    <property type="term" value="C:cytoplasm"/>
    <property type="evidence" value="ECO:0007669"/>
    <property type="project" value="UniProtKB-SubCell"/>
</dbReference>
<evidence type="ECO:0000256" key="2">
    <source>
        <dbReference type="ARBA" id="ARBA00022448"/>
    </source>
</evidence>
<reference evidence="12 13" key="1">
    <citation type="submission" date="2019-11" db="EMBL/GenBank/DDBJ databases">
        <title>Divergent Streptococcus suis from cattle.</title>
        <authorList>
            <person name="Williamson C."/>
        </authorList>
    </citation>
    <scope>NUCLEOTIDE SEQUENCE [LARGE SCALE GENOMIC DNA]</scope>
    <source>
        <strain evidence="12 13">10-36905</strain>
    </source>
</reference>
<gene>
    <name evidence="12" type="ORF">GLP18_07760</name>
</gene>
<accession>A0A6L8MY50</accession>
<dbReference type="PROSITE" id="PS00372">
    <property type="entry name" value="PTS_EIIA_TYPE_2_HIS"/>
    <property type="match status" value="1"/>
</dbReference>
<dbReference type="EMBL" id="WNXH01000012">
    <property type="protein sequence ID" value="MYN70115.1"/>
    <property type="molecule type" value="Genomic_DNA"/>
</dbReference>
<evidence type="ECO:0000256" key="9">
    <source>
        <dbReference type="ARBA" id="ARBA00041175"/>
    </source>
</evidence>
<sequence>MLSETITLDLIQVGIEVANFEEGIRFSVEPLRQAGYVDQSYIDNIINIYKETGPYIVIAPHIALPHAPSDSGAKKVGIGFMKLLTPVESGNKANDPVRYFFPLSAPDNTSHIELLSTLAQLLGNEDFILGLEEVETKVDFVNLLKQFEGGTSYA</sequence>
<comment type="caution">
    <text evidence="12">The sequence shown here is derived from an EMBL/GenBank/DDBJ whole genome shotgun (WGS) entry which is preliminary data.</text>
</comment>
<proteinExistence type="predicted"/>
<comment type="subcellular location">
    <subcellularLocation>
        <location evidence="1">Cytoplasm</location>
    </subcellularLocation>
</comment>
<keyword evidence="3" id="KW-0963">Cytoplasm</keyword>
<dbReference type="InterPro" id="IPR051351">
    <property type="entry name" value="Ascorbate-PTS_EIIA_comp"/>
</dbReference>
<dbReference type="PANTHER" id="PTHR36203">
    <property type="entry name" value="ASCORBATE-SPECIFIC PTS SYSTEM EIIA COMPONENT"/>
    <property type="match status" value="1"/>
</dbReference>
<evidence type="ECO:0000256" key="3">
    <source>
        <dbReference type="ARBA" id="ARBA00022490"/>
    </source>
</evidence>
<dbReference type="RefSeq" id="WP_024396716.1">
    <property type="nucleotide sequence ID" value="NZ_WNXH01000012.1"/>
</dbReference>
<keyword evidence="7" id="KW-0418">Kinase</keyword>
<dbReference type="AlphaFoldDB" id="A0A6L8MY50"/>
<keyword evidence="6" id="KW-0598">Phosphotransferase system</keyword>
<dbReference type="GO" id="GO:0009401">
    <property type="term" value="P:phosphoenolpyruvate-dependent sugar phosphotransferase system"/>
    <property type="evidence" value="ECO:0007669"/>
    <property type="project" value="UniProtKB-KW"/>
</dbReference>